<evidence type="ECO:0000256" key="11">
    <source>
        <dbReference type="SAM" id="Phobius"/>
    </source>
</evidence>
<evidence type="ECO:0000256" key="4">
    <source>
        <dbReference type="ARBA" id="ARBA00022519"/>
    </source>
</evidence>
<keyword evidence="3" id="KW-1003">Cell membrane</keyword>
<evidence type="ECO:0000256" key="9">
    <source>
        <dbReference type="ARBA" id="ARBA00035611"/>
    </source>
</evidence>
<organism evidence="12 13">
    <name type="scientific">Halovulum marinum</name>
    <dbReference type="NCBI Taxonomy" id="2662447"/>
    <lineage>
        <taxon>Bacteria</taxon>
        <taxon>Pseudomonadati</taxon>
        <taxon>Pseudomonadota</taxon>
        <taxon>Alphaproteobacteria</taxon>
        <taxon>Rhodobacterales</taxon>
        <taxon>Paracoccaceae</taxon>
        <taxon>Halovulum</taxon>
    </lineage>
</organism>
<name>A0A6L5Z4L3_9RHOB</name>
<evidence type="ECO:0000256" key="3">
    <source>
        <dbReference type="ARBA" id="ARBA00022475"/>
    </source>
</evidence>
<keyword evidence="7 11" id="KW-1133">Transmembrane helix</keyword>
<feature type="transmembrane region" description="Helical" evidence="11">
    <location>
        <begin position="254"/>
        <end position="272"/>
    </location>
</feature>
<evidence type="ECO:0000256" key="2">
    <source>
        <dbReference type="ARBA" id="ARBA00022448"/>
    </source>
</evidence>
<proteinExistence type="predicted"/>
<keyword evidence="2" id="KW-0813">Transport</keyword>
<evidence type="ECO:0000313" key="12">
    <source>
        <dbReference type="EMBL" id="MSU91269.1"/>
    </source>
</evidence>
<dbReference type="Pfam" id="PF02653">
    <property type="entry name" value="BPD_transp_2"/>
    <property type="match status" value="1"/>
</dbReference>
<evidence type="ECO:0000256" key="6">
    <source>
        <dbReference type="ARBA" id="ARBA00022692"/>
    </source>
</evidence>
<keyword evidence="13" id="KW-1185">Reference proteome</keyword>
<evidence type="ECO:0000256" key="10">
    <source>
        <dbReference type="ARBA" id="ARBA00035686"/>
    </source>
</evidence>
<accession>A0A6L5Z4L3</accession>
<dbReference type="RefSeq" id="WP_154448253.1">
    <property type="nucleotide sequence ID" value="NZ_WIND01000017.1"/>
</dbReference>
<feature type="transmembrane region" description="Helical" evidence="11">
    <location>
        <begin position="114"/>
        <end position="136"/>
    </location>
</feature>
<feature type="transmembrane region" description="Helical" evidence="11">
    <location>
        <begin position="301"/>
        <end position="319"/>
    </location>
</feature>
<evidence type="ECO:0000256" key="8">
    <source>
        <dbReference type="ARBA" id="ARBA00023136"/>
    </source>
</evidence>
<feature type="transmembrane region" description="Helical" evidence="11">
    <location>
        <begin position="339"/>
        <end position="366"/>
    </location>
</feature>
<evidence type="ECO:0000313" key="13">
    <source>
        <dbReference type="Proteomes" id="UP000474957"/>
    </source>
</evidence>
<sequence>MERTAAERPVSVGERLRQVSQSVQMDTRLLAMIGAVVAIWAFFEIASGGIFLSPRNLWNLSVQTSVTALLATGMVLIIVSRNIDLSIGSLLAFLGILGGFVQTEVLPLEGTHSWWISILVMIGAGALAGGMQGWLIARFAIPAFVVTLGGLMFWRGAGWLFTQGRTVTPLDTTYSVFGGGSIGESWSWVVGATGFALLALLTAWKRQRRKALGFQVKPASVELAIVAAVGALIAAFVATMNGYDFPRTEDGRGIPVPVLILIVVAAVMIYVANMTRFGRYIYGYGGNPEAAQLAGVNTRRVVITSFALIGALTAIGAVISTARLNAAPLSIGNLLELQVIAAAVIGGTSLSGGTGTILGALIGALLMQSLQNGMVLLGVQSAPQQMIMAGVLIFAVWFDVIYQKRRV</sequence>
<dbReference type="PANTHER" id="PTHR32196">
    <property type="entry name" value="ABC TRANSPORTER PERMEASE PROTEIN YPHD-RELATED-RELATED"/>
    <property type="match status" value="1"/>
</dbReference>
<dbReference type="PANTHER" id="PTHR32196:SF32">
    <property type="entry name" value="XYLOSE TRANSPORT SYSTEM PERMEASE PROTEIN XYLH"/>
    <property type="match status" value="1"/>
</dbReference>
<feature type="transmembrane region" description="Helical" evidence="11">
    <location>
        <begin position="57"/>
        <end position="78"/>
    </location>
</feature>
<gene>
    <name evidence="12" type="ORF">GE300_16940</name>
</gene>
<keyword evidence="6 11" id="KW-0812">Transmembrane</keyword>
<evidence type="ECO:0000256" key="7">
    <source>
        <dbReference type="ARBA" id="ARBA00022989"/>
    </source>
</evidence>
<keyword evidence="4" id="KW-0997">Cell inner membrane</keyword>
<evidence type="ECO:0000256" key="1">
    <source>
        <dbReference type="ARBA" id="ARBA00004651"/>
    </source>
</evidence>
<dbReference type="Proteomes" id="UP000474957">
    <property type="component" value="Unassembled WGS sequence"/>
</dbReference>
<keyword evidence="5" id="KW-0762">Sugar transport</keyword>
<feature type="transmembrane region" description="Helical" evidence="11">
    <location>
        <begin position="223"/>
        <end position="242"/>
    </location>
</feature>
<dbReference type="GO" id="GO:0005886">
    <property type="term" value="C:plasma membrane"/>
    <property type="evidence" value="ECO:0007669"/>
    <property type="project" value="UniProtKB-SubCell"/>
</dbReference>
<dbReference type="AlphaFoldDB" id="A0A6L5Z4L3"/>
<dbReference type="GO" id="GO:0022857">
    <property type="term" value="F:transmembrane transporter activity"/>
    <property type="evidence" value="ECO:0007669"/>
    <property type="project" value="InterPro"/>
</dbReference>
<dbReference type="CDD" id="cd06579">
    <property type="entry name" value="TM_PBP1_transp_AraH_like"/>
    <property type="match status" value="1"/>
</dbReference>
<comment type="function">
    <text evidence="9">Part of the binding-protein-dependent transport system for D-xylose. Probably responsible for the translocation of the substrate across the membrane.</text>
</comment>
<feature type="transmembrane region" description="Helical" evidence="11">
    <location>
        <begin position="386"/>
        <end position="402"/>
    </location>
</feature>
<feature type="transmembrane region" description="Helical" evidence="11">
    <location>
        <begin position="185"/>
        <end position="203"/>
    </location>
</feature>
<feature type="transmembrane region" description="Helical" evidence="11">
    <location>
        <begin position="29"/>
        <end position="51"/>
    </location>
</feature>
<reference evidence="12 13" key="1">
    <citation type="submission" date="2019-10" db="EMBL/GenBank/DDBJ databases">
        <title>Cognatihalovulum marinum gen. nov. sp. nov., a new member of the family Rhodobacteraceae isolated from deep seawater of the Northwest Indian Ocean.</title>
        <authorList>
            <person name="Ruan C."/>
            <person name="Wang J."/>
            <person name="Zheng X."/>
            <person name="Song L."/>
            <person name="Zhu Y."/>
            <person name="Huang Y."/>
            <person name="Lu Z."/>
            <person name="Du W."/>
            <person name="Huang L."/>
            <person name="Dai X."/>
        </authorList>
    </citation>
    <scope>NUCLEOTIDE SEQUENCE [LARGE SCALE GENOMIC DNA]</scope>
    <source>
        <strain evidence="12 13">2CG4</strain>
    </source>
</reference>
<feature type="transmembrane region" description="Helical" evidence="11">
    <location>
        <begin position="85"/>
        <end position="102"/>
    </location>
</feature>
<dbReference type="InterPro" id="IPR001851">
    <property type="entry name" value="ABC_transp_permease"/>
</dbReference>
<comment type="caution">
    <text evidence="12">The sequence shown here is derived from an EMBL/GenBank/DDBJ whole genome shotgun (WGS) entry which is preliminary data.</text>
</comment>
<dbReference type="EMBL" id="WIND01000017">
    <property type="protein sequence ID" value="MSU91269.1"/>
    <property type="molecule type" value="Genomic_DNA"/>
</dbReference>
<feature type="transmembrane region" description="Helical" evidence="11">
    <location>
        <begin position="143"/>
        <end position="161"/>
    </location>
</feature>
<comment type="subcellular location">
    <subcellularLocation>
        <location evidence="1">Cell membrane</location>
        <topology evidence="1">Multi-pass membrane protein</topology>
    </subcellularLocation>
</comment>
<keyword evidence="8 11" id="KW-0472">Membrane</keyword>
<evidence type="ECO:0000256" key="5">
    <source>
        <dbReference type="ARBA" id="ARBA00022597"/>
    </source>
</evidence>
<protein>
    <recommendedName>
        <fullName evidence="10">Xylose transport system permease protein XylH</fullName>
    </recommendedName>
</protein>